<comment type="catalytic activity">
    <reaction evidence="8">
        <text>S-methyl-5'-thioadenosine + phosphate = 5-(methylsulfanyl)-alpha-D-ribose 1-phosphate + adenine</text>
        <dbReference type="Rhea" id="RHEA:11852"/>
        <dbReference type="ChEBI" id="CHEBI:16708"/>
        <dbReference type="ChEBI" id="CHEBI:17509"/>
        <dbReference type="ChEBI" id="CHEBI:43474"/>
        <dbReference type="ChEBI" id="CHEBI:58533"/>
        <dbReference type="EC" id="2.4.2.28"/>
    </reaction>
    <physiologicalReaction direction="left-to-right" evidence="8">
        <dbReference type="Rhea" id="RHEA:11853"/>
    </physiologicalReaction>
</comment>
<comment type="catalytic activity">
    <reaction evidence="1">
        <text>inosine + phosphate = alpha-D-ribose 1-phosphate + hypoxanthine</text>
        <dbReference type="Rhea" id="RHEA:27646"/>
        <dbReference type="ChEBI" id="CHEBI:17368"/>
        <dbReference type="ChEBI" id="CHEBI:17596"/>
        <dbReference type="ChEBI" id="CHEBI:43474"/>
        <dbReference type="ChEBI" id="CHEBI:57720"/>
        <dbReference type="EC" id="2.4.2.1"/>
    </reaction>
    <physiologicalReaction direction="left-to-right" evidence="1">
        <dbReference type="Rhea" id="RHEA:27647"/>
    </physiologicalReaction>
</comment>
<protein>
    <recommendedName>
        <fullName evidence="12">Purine nucleoside phosphorylase</fullName>
    </recommendedName>
</protein>
<dbReference type="PANTHER" id="PTHR30616">
    <property type="entry name" value="UNCHARACTERIZED PROTEIN YFIH"/>
    <property type="match status" value="1"/>
</dbReference>
<dbReference type="AlphaFoldDB" id="A0A2Z2H5L9"/>
<dbReference type="CDD" id="cd16833">
    <property type="entry name" value="YfiH"/>
    <property type="match status" value="1"/>
</dbReference>
<dbReference type="InterPro" id="IPR038371">
    <property type="entry name" value="Cu_polyphenol_OxRdtase_sf"/>
</dbReference>
<dbReference type="Pfam" id="PF02578">
    <property type="entry name" value="Cu-oxidase_4"/>
    <property type="match status" value="1"/>
</dbReference>
<dbReference type="Proteomes" id="UP000250025">
    <property type="component" value="Chromosome"/>
</dbReference>
<feature type="region of interest" description="Disordered" evidence="9">
    <location>
        <begin position="256"/>
        <end position="279"/>
    </location>
</feature>
<keyword evidence="4" id="KW-0479">Metal-binding</keyword>
<dbReference type="InterPro" id="IPR003730">
    <property type="entry name" value="Cu_polyphenol_OxRdtase"/>
</dbReference>
<evidence type="ECO:0000313" key="10">
    <source>
        <dbReference type="EMBL" id="ARS52625.1"/>
    </source>
</evidence>
<keyword evidence="3" id="KW-0808">Transferase</keyword>
<comment type="catalytic activity">
    <reaction evidence="7">
        <text>adenosine + phosphate = alpha-D-ribose 1-phosphate + adenine</text>
        <dbReference type="Rhea" id="RHEA:27642"/>
        <dbReference type="ChEBI" id="CHEBI:16335"/>
        <dbReference type="ChEBI" id="CHEBI:16708"/>
        <dbReference type="ChEBI" id="CHEBI:43474"/>
        <dbReference type="ChEBI" id="CHEBI:57720"/>
        <dbReference type="EC" id="2.4.2.1"/>
    </reaction>
    <physiologicalReaction direction="left-to-right" evidence="7">
        <dbReference type="Rhea" id="RHEA:27643"/>
    </physiologicalReaction>
</comment>
<comment type="similarity">
    <text evidence="2">Belongs to the purine nucleoside phosphorylase YfiH/LACC1 family.</text>
</comment>
<dbReference type="EMBL" id="CP021323">
    <property type="protein sequence ID" value="ARS52625.1"/>
    <property type="molecule type" value="Genomic_DNA"/>
</dbReference>
<gene>
    <name evidence="10" type="ORF">B9G99_06830</name>
</gene>
<evidence type="ECO:0000256" key="5">
    <source>
        <dbReference type="ARBA" id="ARBA00022833"/>
    </source>
</evidence>
<organism evidence="10 11">
    <name type="scientific">Kushneria konosiri</name>
    <dbReference type="NCBI Taxonomy" id="698828"/>
    <lineage>
        <taxon>Bacteria</taxon>
        <taxon>Pseudomonadati</taxon>
        <taxon>Pseudomonadota</taxon>
        <taxon>Gammaproteobacteria</taxon>
        <taxon>Oceanospirillales</taxon>
        <taxon>Halomonadaceae</taxon>
        <taxon>Kushneria</taxon>
    </lineage>
</organism>
<dbReference type="PANTHER" id="PTHR30616:SF3">
    <property type="entry name" value="PURINE NUCLEOSIDE PHOSPHORYLASE"/>
    <property type="match status" value="1"/>
</dbReference>
<evidence type="ECO:0000256" key="1">
    <source>
        <dbReference type="ARBA" id="ARBA00000553"/>
    </source>
</evidence>
<accession>A0A2Z2H5L9</accession>
<evidence type="ECO:0000256" key="7">
    <source>
        <dbReference type="ARBA" id="ARBA00048968"/>
    </source>
</evidence>
<reference evidence="10 11" key="1">
    <citation type="journal article" date="2017" name="Int. J. Syst. Evol. Microbiol.">
        <title>Kushneria konosiri sp. nov., isolated from the Korean salt-fermented seafood Daemi-jeot.</title>
        <authorList>
            <person name="Yun J.H."/>
            <person name="Park S.K."/>
            <person name="Lee J.Y."/>
            <person name="Jung M.J."/>
            <person name="Bae J.W."/>
        </authorList>
    </citation>
    <scope>NUCLEOTIDE SEQUENCE [LARGE SCALE GENOMIC DNA]</scope>
    <source>
        <strain evidence="10 11">X49</strain>
    </source>
</reference>
<dbReference type="Gene3D" id="3.60.140.10">
    <property type="entry name" value="CNF1/YfiH-like putative cysteine hydrolases"/>
    <property type="match status" value="1"/>
</dbReference>
<evidence type="ECO:0008006" key="12">
    <source>
        <dbReference type="Google" id="ProtNLM"/>
    </source>
</evidence>
<evidence type="ECO:0000256" key="2">
    <source>
        <dbReference type="ARBA" id="ARBA00007353"/>
    </source>
</evidence>
<sequence length="279" mass="29976">MSPATPWQAFFCLLYGAVPVPTPNIYNQGMRVTGASPMITSSLLSDISSIAHGFGHRQMLMPGSLAGFEAARPQKQQVHGTRIVTVERPGQACGEADGFLTDRPGIPVSVVTADCLPILLAHRSGGYIGALHAGWRGLLDGIIELMLERITAQRWGNLSEWRAVVGPAAGARAYEVSEALVTRFRASLSIPDEVMAPLPRHLALGAIACHKLEDAGVGEIEHLDQCTITTLTDGSIGALNGPDPNAYRFQSHRRHTLTHPDPDERPKLPNQHSGLVILP</sequence>
<dbReference type="InterPro" id="IPR011324">
    <property type="entry name" value="Cytotoxic_necrot_fac-like_cat"/>
</dbReference>
<keyword evidence="11" id="KW-1185">Reference proteome</keyword>
<evidence type="ECO:0000256" key="6">
    <source>
        <dbReference type="ARBA" id="ARBA00047989"/>
    </source>
</evidence>
<dbReference type="GO" id="GO:0017061">
    <property type="term" value="F:S-methyl-5-thioadenosine phosphorylase activity"/>
    <property type="evidence" value="ECO:0007669"/>
    <property type="project" value="UniProtKB-EC"/>
</dbReference>
<dbReference type="KEGG" id="kus:B9G99_06830"/>
<evidence type="ECO:0000256" key="8">
    <source>
        <dbReference type="ARBA" id="ARBA00049893"/>
    </source>
</evidence>
<evidence type="ECO:0000313" key="11">
    <source>
        <dbReference type="Proteomes" id="UP000250025"/>
    </source>
</evidence>
<keyword evidence="5" id="KW-0862">Zinc</keyword>
<dbReference type="SUPFAM" id="SSF64438">
    <property type="entry name" value="CNF1/YfiH-like putative cysteine hydrolases"/>
    <property type="match status" value="1"/>
</dbReference>
<proteinExistence type="inferred from homology"/>
<evidence type="ECO:0000256" key="4">
    <source>
        <dbReference type="ARBA" id="ARBA00022723"/>
    </source>
</evidence>
<feature type="compositionally biased region" description="Basic and acidic residues" evidence="9">
    <location>
        <begin position="258"/>
        <end position="267"/>
    </location>
</feature>
<evidence type="ECO:0000256" key="9">
    <source>
        <dbReference type="SAM" id="MobiDB-lite"/>
    </source>
</evidence>
<comment type="catalytic activity">
    <reaction evidence="6">
        <text>adenosine + H2O + H(+) = inosine + NH4(+)</text>
        <dbReference type="Rhea" id="RHEA:24408"/>
        <dbReference type="ChEBI" id="CHEBI:15377"/>
        <dbReference type="ChEBI" id="CHEBI:15378"/>
        <dbReference type="ChEBI" id="CHEBI:16335"/>
        <dbReference type="ChEBI" id="CHEBI:17596"/>
        <dbReference type="ChEBI" id="CHEBI:28938"/>
        <dbReference type="EC" id="3.5.4.4"/>
    </reaction>
    <physiologicalReaction direction="left-to-right" evidence="6">
        <dbReference type="Rhea" id="RHEA:24409"/>
    </physiologicalReaction>
</comment>
<dbReference type="GO" id="GO:0005507">
    <property type="term" value="F:copper ion binding"/>
    <property type="evidence" value="ECO:0007669"/>
    <property type="project" value="TreeGrafter"/>
</dbReference>
<name>A0A2Z2H5L9_9GAMM</name>
<evidence type="ECO:0000256" key="3">
    <source>
        <dbReference type="ARBA" id="ARBA00022679"/>
    </source>
</evidence>